<accession>A0A8T2MUZ9</accession>
<sequence length="63" mass="7366">MFFCSKELQVGYLEKIEQSERHQRPSRMCISHMTGVNRPCVPREDFTAQILTGRTELHTSNIK</sequence>
<evidence type="ECO:0000313" key="1">
    <source>
        <dbReference type="EMBL" id="KAG9331945.1"/>
    </source>
</evidence>
<protein>
    <submittedName>
        <fullName evidence="1">Uncharacterized protein</fullName>
    </submittedName>
</protein>
<dbReference type="AlphaFoldDB" id="A0A8T2MUZ9"/>
<proteinExistence type="predicted"/>
<organism evidence="1 2">
    <name type="scientific">Albula glossodonta</name>
    <name type="common">roundjaw bonefish</name>
    <dbReference type="NCBI Taxonomy" id="121402"/>
    <lineage>
        <taxon>Eukaryota</taxon>
        <taxon>Metazoa</taxon>
        <taxon>Chordata</taxon>
        <taxon>Craniata</taxon>
        <taxon>Vertebrata</taxon>
        <taxon>Euteleostomi</taxon>
        <taxon>Actinopterygii</taxon>
        <taxon>Neopterygii</taxon>
        <taxon>Teleostei</taxon>
        <taxon>Albuliformes</taxon>
        <taxon>Albulidae</taxon>
        <taxon>Albula</taxon>
    </lineage>
</organism>
<reference evidence="1" key="1">
    <citation type="thesis" date="2021" institute="BYU ScholarsArchive" country="Provo, UT, USA">
        <title>Applications of and Algorithms for Genome Assembly and Genomic Analyses with an Emphasis on Marine Teleosts.</title>
        <authorList>
            <person name="Pickett B.D."/>
        </authorList>
    </citation>
    <scope>NUCLEOTIDE SEQUENCE</scope>
    <source>
        <strain evidence="1">HI-2016</strain>
    </source>
</reference>
<comment type="caution">
    <text evidence="1">The sequence shown here is derived from an EMBL/GenBank/DDBJ whole genome shotgun (WGS) entry which is preliminary data.</text>
</comment>
<dbReference type="Proteomes" id="UP000824540">
    <property type="component" value="Unassembled WGS sequence"/>
</dbReference>
<feature type="non-terminal residue" evidence="1">
    <location>
        <position position="1"/>
    </location>
</feature>
<keyword evidence="2" id="KW-1185">Reference proteome</keyword>
<dbReference type="EMBL" id="JAFBMS010000270">
    <property type="protein sequence ID" value="KAG9331945.1"/>
    <property type="molecule type" value="Genomic_DNA"/>
</dbReference>
<name>A0A8T2MUZ9_9TELE</name>
<evidence type="ECO:0000313" key="2">
    <source>
        <dbReference type="Proteomes" id="UP000824540"/>
    </source>
</evidence>
<gene>
    <name evidence="1" type="ORF">JZ751_016345</name>
</gene>